<dbReference type="PANTHER" id="PTHR12984:SF3">
    <property type="entry name" value="N-TERMINAL KINASE-LIKE PROTEIN"/>
    <property type="match status" value="1"/>
</dbReference>
<feature type="compositionally biased region" description="Low complexity" evidence="1">
    <location>
        <begin position="637"/>
        <end position="651"/>
    </location>
</feature>
<dbReference type="OMA" id="NDTSWAG"/>
<dbReference type="Proteomes" id="UP000051952">
    <property type="component" value="Unassembled WGS sequence"/>
</dbReference>
<protein>
    <recommendedName>
        <fullName evidence="2">Protein kinase domain-containing protein</fullName>
    </recommendedName>
</protein>
<reference evidence="4" key="1">
    <citation type="submission" date="2015-09" db="EMBL/GenBank/DDBJ databases">
        <authorList>
            <consortium name="Pathogen Informatics"/>
        </authorList>
    </citation>
    <scope>NUCLEOTIDE SEQUENCE [LARGE SCALE GENOMIC DNA]</scope>
    <source>
        <strain evidence="4">Lake Konstanz</strain>
    </source>
</reference>
<dbReference type="SUPFAM" id="SSF56112">
    <property type="entry name" value="Protein kinase-like (PK-like)"/>
    <property type="match status" value="1"/>
</dbReference>
<organism evidence="3 4">
    <name type="scientific">Bodo saltans</name>
    <name type="common">Flagellated protozoan</name>
    <dbReference type="NCBI Taxonomy" id="75058"/>
    <lineage>
        <taxon>Eukaryota</taxon>
        <taxon>Discoba</taxon>
        <taxon>Euglenozoa</taxon>
        <taxon>Kinetoplastea</taxon>
        <taxon>Metakinetoplastina</taxon>
        <taxon>Eubodonida</taxon>
        <taxon>Bodonidae</taxon>
        <taxon>Bodo</taxon>
    </lineage>
</organism>
<feature type="region of interest" description="Disordered" evidence="1">
    <location>
        <begin position="575"/>
        <end position="595"/>
    </location>
</feature>
<dbReference type="AlphaFoldDB" id="A0A0S4KHN7"/>
<dbReference type="GO" id="GO:0004672">
    <property type="term" value="F:protein kinase activity"/>
    <property type="evidence" value="ECO:0007669"/>
    <property type="project" value="InterPro"/>
</dbReference>
<dbReference type="Gene3D" id="1.10.510.10">
    <property type="entry name" value="Transferase(Phosphotransferase) domain 1"/>
    <property type="match status" value="1"/>
</dbReference>
<feature type="compositionally biased region" description="Low complexity" evidence="1">
    <location>
        <begin position="669"/>
        <end position="689"/>
    </location>
</feature>
<dbReference type="GO" id="GO:0005524">
    <property type="term" value="F:ATP binding"/>
    <property type="evidence" value="ECO:0007669"/>
    <property type="project" value="InterPro"/>
</dbReference>
<dbReference type="InterPro" id="IPR011989">
    <property type="entry name" value="ARM-like"/>
</dbReference>
<dbReference type="InterPro" id="IPR000719">
    <property type="entry name" value="Prot_kinase_dom"/>
</dbReference>
<evidence type="ECO:0000313" key="3">
    <source>
        <dbReference type="EMBL" id="CUI13359.1"/>
    </source>
</evidence>
<proteinExistence type="predicted"/>
<dbReference type="Gene3D" id="1.25.10.10">
    <property type="entry name" value="Leucine-rich Repeat Variant"/>
    <property type="match status" value="1"/>
</dbReference>
<name>A0A0S4KHN7_BODSA</name>
<feature type="compositionally biased region" description="Gly residues" evidence="1">
    <location>
        <begin position="734"/>
        <end position="743"/>
    </location>
</feature>
<dbReference type="Gene3D" id="3.30.200.20">
    <property type="entry name" value="Phosphorylase Kinase, domain 1"/>
    <property type="match status" value="1"/>
</dbReference>
<dbReference type="VEuPathDB" id="TriTrypDB:BSAL_63945"/>
<evidence type="ECO:0000256" key="1">
    <source>
        <dbReference type="SAM" id="MobiDB-lite"/>
    </source>
</evidence>
<dbReference type="OrthoDB" id="447103at2759"/>
<feature type="domain" description="Protein kinase" evidence="2">
    <location>
        <begin position="24"/>
        <end position="289"/>
    </location>
</feature>
<evidence type="ECO:0000259" key="2">
    <source>
        <dbReference type="PROSITE" id="PS50011"/>
    </source>
</evidence>
<sequence length="743" mass="79041">MSFFLRAIGLGGNSIPNFNFTLGEEIEVLRGYAAVPWVVRAGTRNEDGSKVTIFEFNANSASSSSATMDMARNVSKRAKTLMLPGFLRCYDSVEYNNTIYVATEECLPLVRILGDPEIKRDYYDEESGERFDEGVALGLRHVSQALVALHKHQLVHGNVSNESVFVVKSGEWRLFGLELVAGHNEENGLYRRYWSILPDYRRPPETLTSSGGSSTSPAIHNVDAWGLGALIFSVYSGLDNERLSVVKGSDMRSCRTMPRTLQSGFTGLTGTNPKLRMPIDKFLTDAEFVSGSEYVLALQQLDELALKDATDRDAVYRHLTTVMDMFPLRACKYIILAKLSAAMQFGGGSATALEPILKIGTRLTDPVVFGELVAPIVMTLFLSQDPMVRLRLLSSAAQYAPLLPVTLVNDKIWAPFSTGFNSTNANLRELTVRALVHFVPLLDEKIISSDVIRYVTALQQDREGPIRTNATICLCLIADHIPVAIRPKTLVHGFGRMLRDPFLPSRLAALRSFQGTTHHLTPQLLAEAVIPGVAPLSLDANSEVRDLVFRVMDASLESLKKHAGTIPVAVAADDSQQAATSNPNSGVASPVSAGPATTAAAPAAAAGSFWGSWGGKSASTGPAATANGTAVNNNSIASASSSGSNNAPSSATAVKPLSTATPKHQDATTSSYSAPVVPAPTSSSSATTAGGSGGNSWEDELDFGESKPAAVSSLRPSSSLAATNSGMKLKKKGFGGGGAAKVE</sequence>
<dbReference type="InterPro" id="IPR016024">
    <property type="entry name" value="ARM-type_fold"/>
</dbReference>
<gene>
    <name evidence="3" type="ORF">BSAL_63945</name>
</gene>
<dbReference type="InterPro" id="IPR011009">
    <property type="entry name" value="Kinase-like_dom_sf"/>
</dbReference>
<dbReference type="EMBL" id="CYKH01000365">
    <property type="protein sequence ID" value="CUI13359.1"/>
    <property type="molecule type" value="Genomic_DNA"/>
</dbReference>
<accession>A0A0S4KHN7</accession>
<feature type="compositionally biased region" description="Polar residues" evidence="1">
    <location>
        <begin position="714"/>
        <end position="726"/>
    </location>
</feature>
<evidence type="ECO:0000313" key="4">
    <source>
        <dbReference type="Proteomes" id="UP000051952"/>
    </source>
</evidence>
<keyword evidence="4" id="KW-1185">Reference proteome</keyword>
<dbReference type="InterPro" id="IPR051177">
    <property type="entry name" value="CIK-Related_Protein"/>
</dbReference>
<dbReference type="PROSITE" id="PS50011">
    <property type="entry name" value="PROTEIN_KINASE_DOM"/>
    <property type="match status" value="1"/>
</dbReference>
<dbReference type="SUPFAM" id="SSF48371">
    <property type="entry name" value="ARM repeat"/>
    <property type="match status" value="1"/>
</dbReference>
<dbReference type="PANTHER" id="PTHR12984">
    <property type="entry name" value="SCY1-RELATED S/T PROTEIN KINASE-LIKE"/>
    <property type="match status" value="1"/>
</dbReference>
<feature type="region of interest" description="Disordered" evidence="1">
    <location>
        <begin position="637"/>
        <end position="743"/>
    </location>
</feature>